<gene>
    <name evidence="2" type="ORF">Cgig2_002892</name>
</gene>
<dbReference type="AlphaFoldDB" id="A0A9Q1QNN4"/>
<dbReference type="Gene3D" id="3.30.559.10">
    <property type="entry name" value="Chloramphenicol acetyltransferase-like domain"/>
    <property type="match status" value="4"/>
</dbReference>
<dbReference type="PANTHER" id="PTHR31896">
    <property type="entry name" value="FAMILY REGULATORY PROTEIN, PUTATIVE (AFU_ORTHOLOGUE AFUA_3G14730)-RELATED"/>
    <property type="match status" value="1"/>
</dbReference>
<keyword evidence="3" id="KW-1185">Reference proteome</keyword>
<keyword evidence="1" id="KW-0808">Transferase</keyword>
<dbReference type="Proteomes" id="UP001153076">
    <property type="component" value="Unassembled WGS sequence"/>
</dbReference>
<dbReference type="Pfam" id="PF02458">
    <property type="entry name" value="Transferase"/>
    <property type="match status" value="2"/>
</dbReference>
<dbReference type="EMBL" id="JAKOGI010000051">
    <property type="protein sequence ID" value="KAJ8446730.1"/>
    <property type="molecule type" value="Genomic_DNA"/>
</dbReference>
<name>A0A9Q1QNN4_9CARY</name>
<comment type="caution">
    <text evidence="2">The sequence shown here is derived from an EMBL/GenBank/DDBJ whole genome shotgun (WGS) entry which is preliminary data.</text>
</comment>
<evidence type="ECO:0000313" key="2">
    <source>
        <dbReference type="EMBL" id="KAJ8446730.1"/>
    </source>
</evidence>
<dbReference type="PANTHER" id="PTHR31896:SF12">
    <property type="entry name" value="HXXXD-TYPE ACYL-TRANSFERASE FAMILY PROTEIN"/>
    <property type="match status" value="1"/>
</dbReference>
<accession>A0A9Q1QNN4</accession>
<dbReference type="InterPro" id="IPR023213">
    <property type="entry name" value="CAT-like_dom_sf"/>
</dbReference>
<reference evidence="2" key="1">
    <citation type="submission" date="2022-04" db="EMBL/GenBank/DDBJ databases">
        <title>Carnegiea gigantea Genome sequencing and assembly v2.</title>
        <authorList>
            <person name="Copetti D."/>
            <person name="Sanderson M.J."/>
            <person name="Burquez A."/>
            <person name="Wojciechowski M.F."/>
        </authorList>
    </citation>
    <scope>NUCLEOTIDE SEQUENCE</scope>
    <source>
        <strain evidence="2">SGP5-SGP5p</strain>
        <tissue evidence="2">Aerial part</tissue>
    </source>
</reference>
<sequence>MAKSQVKLVSECMTKPKNEIEQPNHPHYLLGLADLLHLFTQYMQFGLLYTKPSTFNNIHYDLLERLKHAVSHALVYYYPLAGCLATVKYEDEHACRIYVGCHNGPGARFIHASAVGGGLWLILSRTRRLGCHQSRWSPSAIVNHLCLKIGVTELVDGVFIGFTMNHALLDDISFWKFANTLSISNHNLETIYPYGYGPVIKLPYSDSGKFLTRFNMELQLSERFFHFSPTSLAKLKAQVNAGFNDESNTISLFQALSALVWRSMTRARNLPPKEITACTLVGDARDRVAPPLSSNHFGNICFLAQGIATVSELMENELGWASMLLHKAVLAQDDKAIRGLLKGFIEAPLVKQSIKTGPIFWPNSFVRGHFDKRDGKVMAIQDVKVEKMAISKTGQVQVISESSVKLKNEVEASDSNQQSSYHYLGPMDLCPLSSDYMQQGMLFRFSTTLHSASDHHDHDHHHQTSISDGHDHSIESFLEKLKHSLSICLVHFYPLAGRLATQKFPDDHASLIFVDCTKGPGARVLHASLSMSVSDLLSPTGHVSPAVRSLFDLGEMKVNHDGHTHPLLSIQVTELLDGIFIGLSMNHSVADGTSFLHFVSALSEVFLTRSDIMFKKPILKPFFPDGYGPTLKLRYLDPEEFVTRLDPGPLRERIFHFSPASTAALKAKAKEECGVLDISSFQALSALLWRSITRARNSPPDEETNCTFAINSRPRLEPPFSEDYFGNFVSGAQISCTVGELLGHDLGWAAITVHKRLAAQDDKAVRRFVEMCVKASFVAKPSSKPNRVLIGWSTKFDMYGAEFGFGRPLAVLSGYGNIFDGKVTANQGREGEGNVDLQIGLRPETMSALESDEELMSYVSY</sequence>
<organism evidence="2 3">
    <name type="scientific">Carnegiea gigantea</name>
    <dbReference type="NCBI Taxonomy" id="171969"/>
    <lineage>
        <taxon>Eukaryota</taxon>
        <taxon>Viridiplantae</taxon>
        <taxon>Streptophyta</taxon>
        <taxon>Embryophyta</taxon>
        <taxon>Tracheophyta</taxon>
        <taxon>Spermatophyta</taxon>
        <taxon>Magnoliopsida</taxon>
        <taxon>eudicotyledons</taxon>
        <taxon>Gunneridae</taxon>
        <taxon>Pentapetalae</taxon>
        <taxon>Caryophyllales</taxon>
        <taxon>Cactineae</taxon>
        <taxon>Cactaceae</taxon>
        <taxon>Cactoideae</taxon>
        <taxon>Echinocereeae</taxon>
        <taxon>Carnegiea</taxon>
    </lineage>
</organism>
<protein>
    <submittedName>
        <fullName evidence="2">Uncharacterized protein</fullName>
    </submittedName>
</protein>
<dbReference type="SUPFAM" id="SSF52777">
    <property type="entry name" value="CoA-dependent acyltransferases"/>
    <property type="match status" value="1"/>
</dbReference>
<dbReference type="InterPro" id="IPR051283">
    <property type="entry name" value="Sec_Metabolite_Acyltrans"/>
</dbReference>
<dbReference type="GO" id="GO:0016740">
    <property type="term" value="F:transferase activity"/>
    <property type="evidence" value="ECO:0007669"/>
    <property type="project" value="UniProtKB-KW"/>
</dbReference>
<evidence type="ECO:0000256" key="1">
    <source>
        <dbReference type="ARBA" id="ARBA00022679"/>
    </source>
</evidence>
<evidence type="ECO:0000313" key="3">
    <source>
        <dbReference type="Proteomes" id="UP001153076"/>
    </source>
</evidence>
<proteinExistence type="predicted"/>
<dbReference type="OrthoDB" id="1862401at2759"/>